<dbReference type="RefSeq" id="WP_305111918.1">
    <property type="nucleotide sequence ID" value="NZ_JAUTIX010000005.1"/>
</dbReference>
<name>A0AA90NIG3_9ACTN</name>
<protein>
    <submittedName>
        <fullName evidence="1">Uncharacterized protein</fullName>
    </submittedName>
</protein>
<organism evidence="1 2">
    <name type="scientific">Tsukamurella strandjordii</name>
    <dbReference type="NCBI Taxonomy" id="147577"/>
    <lineage>
        <taxon>Bacteria</taxon>
        <taxon>Bacillati</taxon>
        <taxon>Actinomycetota</taxon>
        <taxon>Actinomycetes</taxon>
        <taxon>Mycobacteriales</taxon>
        <taxon>Tsukamurellaceae</taxon>
        <taxon>Tsukamurella</taxon>
    </lineage>
</organism>
<accession>A0AA90NIG3</accession>
<keyword evidence="2" id="KW-1185">Reference proteome</keyword>
<evidence type="ECO:0000313" key="2">
    <source>
        <dbReference type="Proteomes" id="UP001178281"/>
    </source>
</evidence>
<comment type="caution">
    <text evidence="1">The sequence shown here is derived from an EMBL/GenBank/DDBJ whole genome shotgun (WGS) entry which is preliminary data.</text>
</comment>
<gene>
    <name evidence="1" type="ORF">Q7X28_14870</name>
</gene>
<dbReference type="EMBL" id="JAUTIX010000005">
    <property type="protein sequence ID" value="MDP0399210.1"/>
    <property type="molecule type" value="Genomic_DNA"/>
</dbReference>
<reference evidence="1" key="1">
    <citation type="submission" date="2023-08" db="EMBL/GenBank/DDBJ databases">
        <title>The draft genome of Tsukamurella strandjordii strain 050030.</title>
        <authorList>
            <person name="Zhao F."/>
            <person name="Feng Y."/>
            <person name="Zong Z."/>
        </authorList>
    </citation>
    <scope>NUCLEOTIDE SEQUENCE</scope>
    <source>
        <strain evidence="1">050030</strain>
    </source>
</reference>
<dbReference type="Proteomes" id="UP001178281">
    <property type="component" value="Unassembled WGS sequence"/>
</dbReference>
<dbReference type="AlphaFoldDB" id="A0AA90NIG3"/>
<proteinExistence type="predicted"/>
<sequence length="235" mass="25027">MALKGFIRPRRPLPDPKPIKYSAAQQRDRRRNHLPLVLGQDFDLGAEVLAVTGPVAERLSREPHPSGRTALASVAAISEAVANLCIVAGELVAVDRARGVDGAEQKVRAANALKAVTHRAALPFGADELASGAWAATLADFARPLSGPLAAVLGRAARDRTRHPGESDRMLDALRELDRAVRDLDRKIEQTAAYRAALPTPRAAAVRDLSSAIAALEDSGVEYADLITDNEGTAR</sequence>
<evidence type="ECO:0000313" key="1">
    <source>
        <dbReference type="EMBL" id="MDP0399210.1"/>
    </source>
</evidence>